<comment type="caution">
    <text evidence="6">The sequence shown here is derived from an EMBL/GenBank/DDBJ whole genome shotgun (WGS) entry which is preliminary data.</text>
</comment>
<dbReference type="PANTHER" id="PTHR23150">
    <property type="entry name" value="SULFATASE MODIFYING FACTOR 1, 2"/>
    <property type="match status" value="1"/>
</dbReference>
<dbReference type="Pfam" id="PF12867">
    <property type="entry name" value="DinB_2"/>
    <property type="match status" value="1"/>
</dbReference>
<evidence type="ECO:0008006" key="7">
    <source>
        <dbReference type="Google" id="ProtNLM"/>
    </source>
</evidence>
<dbReference type="Pfam" id="PF03781">
    <property type="entry name" value="FGE-sulfatase"/>
    <property type="match status" value="1"/>
</dbReference>
<dbReference type="InterPro" id="IPR017806">
    <property type="entry name" value="EgtB"/>
</dbReference>
<evidence type="ECO:0000256" key="2">
    <source>
        <dbReference type="ARBA" id="ARBA00023004"/>
    </source>
</evidence>
<dbReference type="SUPFAM" id="SSF109854">
    <property type="entry name" value="DinB/YfiT-like putative metalloenzymes"/>
    <property type="match status" value="1"/>
</dbReference>
<dbReference type="InterPro" id="IPR042095">
    <property type="entry name" value="SUMF_sf"/>
</dbReference>
<dbReference type="NCBIfam" id="TIGR03440">
    <property type="entry name" value="egtB_TIGR03440"/>
    <property type="match status" value="1"/>
</dbReference>
<feature type="domain" description="Sulfatase-modifying factor enzyme-like" evidence="4">
    <location>
        <begin position="185"/>
        <end position="428"/>
    </location>
</feature>
<proteinExistence type="predicted"/>
<name>A0A0F9M489_9ZZZZ</name>
<reference evidence="6" key="1">
    <citation type="journal article" date="2015" name="Nature">
        <title>Complex archaea that bridge the gap between prokaryotes and eukaryotes.</title>
        <authorList>
            <person name="Spang A."/>
            <person name="Saw J.H."/>
            <person name="Jorgensen S.L."/>
            <person name="Zaremba-Niedzwiedzka K."/>
            <person name="Martijn J."/>
            <person name="Lind A.E."/>
            <person name="van Eijk R."/>
            <person name="Schleper C."/>
            <person name="Guy L."/>
            <person name="Ettema T.J."/>
        </authorList>
    </citation>
    <scope>NUCLEOTIDE SEQUENCE</scope>
</reference>
<keyword evidence="1" id="KW-0560">Oxidoreductase</keyword>
<protein>
    <recommendedName>
        <fullName evidence="7">Sulfatase-modifying factor enzyme domain-containing protein</fullName>
    </recommendedName>
</protein>
<dbReference type="InterPro" id="IPR024775">
    <property type="entry name" value="DinB-like"/>
</dbReference>
<dbReference type="PANTHER" id="PTHR23150:SF36">
    <property type="entry name" value="HERCYNINE OXYGENASE"/>
    <property type="match status" value="1"/>
</dbReference>
<dbReference type="Gene3D" id="3.90.1580.10">
    <property type="entry name" value="paralog of FGE (formylglycine-generating enzyme)"/>
    <property type="match status" value="1"/>
</dbReference>
<comment type="pathway">
    <text evidence="3">Amino-acid biosynthesis; ergothioneine biosynthesis.</text>
</comment>
<evidence type="ECO:0000256" key="3">
    <source>
        <dbReference type="ARBA" id="ARBA00037882"/>
    </source>
</evidence>
<dbReference type="InterPro" id="IPR051043">
    <property type="entry name" value="Sulfatase_Mod_Factor_Kinase"/>
</dbReference>
<sequence>MLEEAPLDNSFRFRQVRDQSELLCEALSPEDCNLQAMPDTSPLKWHVAHTTWFFETFILVPFLSHYRLFDEQFQVLFNSYYNGIGKQHPRPKRHLLSRPSLDEVMSYRRHVNQAMAELLDCPPEADQKEINARLILGLNHEQQHQELMLTDLKYNFACNPLLPVYAGGGDAGNADAFKRNSGFEFYKGGLIEVGQDNDGAFGFDNESPRHKVWLEPFALSRNLVTNGEFCQFMEDGGYERPELWLSEGWSTVQQEGWKHPLYWDLSSETARVFTLHGAKPIDDDMPVSHLSYFEADAFARWTGARLPTEEEWEHACVQAKAHIDDDRGRLYGQINRKRLHPDNLSPRQKGLNDMFGQVWQWTSSTYRAYPGFRTAPGAIGEYNGKFMCSQFVLRGSSCATPQGHSRPSYRNFFYPPDRWQFSGLRLARDAMPGTA</sequence>
<accession>A0A0F9M489</accession>
<dbReference type="GO" id="GO:0052699">
    <property type="term" value="P:ergothioneine biosynthetic process"/>
    <property type="evidence" value="ECO:0007669"/>
    <property type="project" value="InterPro"/>
</dbReference>
<dbReference type="InterPro" id="IPR005532">
    <property type="entry name" value="SUMF_dom"/>
</dbReference>
<keyword evidence="2" id="KW-0408">Iron</keyword>
<dbReference type="InterPro" id="IPR034660">
    <property type="entry name" value="DinB/YfiT-like"/>
</dbReference>
<dbReference type="SUPFAM" id="SSF56436">
    <property type="entry name" value="C-type lectin-like"/>
    <property type="match status" value="1"/>
</dbReference>
<feature type="domain" description="DinB-like" evidence="5">
    <location>
        <begin position="13"/>
        <end position="147"/>
    </location>
</feature>
<dbReference type="AlphaFoldDB" id="A0A0F9M489"/>
<dbReference type="InterPro" id="IPR016187">
    <property type="entry name" value="CTDL_fold"/>
</dbReference>
<evidence type="ECO:0000256" key="1">
    <source>
        <dbReference type="ARBA" id="ARBA00023002"/>
    </source>
</evidence>
<gene>
    <name evidence="6" type="ORF">LCGC14_1430490</name>
</gene>
<dbReference type="EMBL" id="LAZR01009632">
    <property type="protein sequence ID" value="KKM71450.1"/>
    <property type="molecule type" value="Genomic_DNA"/>
</dbReference>
<organism evidence="6">
    <name type="scientific">marine sediment metagenome</name>
    <dbReference type="NCBI Taxonomy" id="412755"/>
    <lineage>
        <taxon>unclassified sequences</taxon>
        <taxon>metagenomes</taxon>
        <taxon>ecological metagenomes</taxon>
    </lineage>
</organism>
<evidence type="ECO:0000259" key="4">
    <source>
        <dbReference type="Pfam" id="PF03781"/>
    </source>
</evidence>
<evidence type="ECO:0000259" key="5">
    <source>
        <dbReference type="Pfam" id="PF12867"/>
    </source>
</evidence>
<evidence type="ECO:0000313" key="6">
    <source>
        <dbReference type="EMBL" id="KKM71450.1"/>
    </source>
</evidence>